<comment type="caution">
    <text evidence="2">The sequence shown here is derived from an EMBL/GenBank/DDBJ whole genome shotgun (WGS) entry which is preliminary data.</text>
</comment>
<organism evidence="2 3">
    <name type="scientific">Sphingomonas oligophenolica</name>
    <dbReference type="NCBI Taxonomy" id="301154"/>
    <lineage>
        <taxon>Bacteria</taxon>
        <taxon>Pseudomonadati</taxon>
        <taxon>Pseudomonadota</taxon>
        <taxon>Alphaproteobacteria</taxon>
        <taxon>Sphingomonadales</taxon>
        <taxon>Sphingomonadaceae</taxon>
        <taxon>Sphingomonas</taxon>
    </lineage>
</organism>
<dbReference type="InterPro" id="IPR018640">
    <property type="entry name" value="DUF2063"/>
</dbReference>
<evidence type="ECO:0000313" key="2">
    <source>
        <dbReference type="EMBL" id="MEN2790616.1"/>
    </source>
</evidence>
<dbReference type="Pfam" id="PF09836">
    <property type="entry name" value="DUF2063"/>
    <property type="match status" value="1"/>
</dbReference>
<evidence type="ECO:0000313" key="3">
    <source>
        <dbReference type="Proteomes" id="UP001419910"/>
    </source>
</evidence>
<sequence>MTALAVAQRRMHDALVFPDADPASAQALFAGDGRLGAAGGLAVYQRGYFLRIAACMREQFPALCHALGHALFDDFVADYIRACPPVRHTLYDLGRRFAGWMEANRPDGDSREPWVDFMIDLASFEYAVFVMFDAEGNEGKPFATPDTPDTALRLQPAFALGSYGFPVADYYHAVRRGEDPSLPLPAPSHVALVRTDYVIRTVPLGETHHAFLAEMLAGSSVEAALVDVAVRFGLDLEEARRSWREARGSRDRWIEWGFFVGANP</sequence>
<gene>
    <name evidence="2" type="ORF">ABC974_13330</name>
</gene>
<accession>A0ABU9Y4B9</accession>
<keyword evidence="2" id="KW-0238">DNA-binding</keyword>
<proteinExistence type="predicted"/>
<dbReference type="EMBL" id="JBDIME010000010">
    <property type="protein sequence ID" value="MEN2790616.1"/>
    <property type="molecule type" value="Genomic_DNA"/>
</dbReference>
<protein>
    <submittedName>
        <fullName evidence="2">DNA-binding domain-containing protein</fullName>
    </submittedName>
</protein>
<dbReference type="Proteomes" id="UP001419910">
    <property type="component" value="Unassembled WGS sequence"/>
</dbReference>
<dbReference type="Gene3D" id="1.10.150.690">
    <property type="entry name" value="DUF2063"/>
    <property type="match status" value="1"/>
</dbReference>
<dbReference type="GO" id="GO:0003677">
    <property type="term" value="F:DNA binding"/>
    <property type="evidence" value="ECO:0007669"/>
    <property type="project" value="UniProtKB-KW"/>
</dbReference>
<dbReference type="RefSeq" id="WP_343888360.1">
    <property type="nucleotide sequence ID" value="NZ_BAAAEH010000008.1"/>
</dbReference>
<reference evidence="2 3" key="1">
    <citation type="submission" date="2024-05" db="EMBL/GenBank/DDBJ databases">
        <authorList>
            <person name="Liu Q."/>
            <person name="Xin Y.-H."/>
        </authorList>
    </citation>
    <scope>NUCLEOTIDE SEQUENCE [LARGE SCALE GENOMIC DNA]</scope>
    <source>
        <strain evidence="2 3">CGMCC 1.10181</strain>
    </source>
</reference>
<feature type="domain" description="Putative DNA-binding" evidence="1">
    <location>
        <begin position="8"/>
        <end position="101"/>
    </location>
</feature>
<name>A0ABU9Y4B9_9SPHN</name>
<dbReference type="InterPro" id="IPR044922">
    <property type="entry name" value="DUF2063_N_sf"/>
</dbReference>
<evidence type="ECO:0000259" key="1">
    <source>
        <dbReference type="Pfam" id="PF09836"/>
    </source>
</evidence>
<keyword evidence="3" id="KW-1185">Reference proteome</keyword>